<feature type="compositionally biased region" description="Basic and acidic residues" evidence="1">
    <location>
        <begin position="120"/>
        <end position="131"/>
    </location>
</feature>
<reference evidence="3" key="1">
    <citation type="journal article" date="2017" name="Genome Biol.">
        <title>Comparative genomics reveals high biological diversity and specific adaptations in the industrially and medically important fungal genus Aspergillus.</title>
        <authorList>
            <person name="de Vries R.P."/>
            <person name="Riley R."/>
            <person name="Wiebenga A."/>
            <person name="Aguilar-Osorio G."/>
            <person name="Amillis S."/>
            <person name="Uchima C.A."/>
            <person name="Anderluh G."/>
            <person name="Asadollahi M."/>
            <person name="Askin M."/>
            <person name="Barry K."/>
            <person name="Battaglia E."/>
            <person name="Bayram O."/>
            <person name="Benocci T."/>
            <person name="Braus-Stromeyer S.A."/>
            <person name="Caldana C."/>
            <person name="Canovas D."/>
            <person name="Cerqueira G.C."/>
            <person name="Chen F."/>
            <person name="Chen W."/>
            <person name="Choi C."/>
            <person name="Clum A."/>
            <person name="Dos Santos R.A."/>
            <person name="Damasio A.R."/>
            <person name="Diallinas G."/>
            <person name="Emri T."/>
            <person name="Fekete E."/>
            <person name="Flipphi M."/>
            <person name="Freyberg S."/>
            <person name="Gallo A."/>
            <person name="Gournas C."/>
            <person name="Habgood R."/>
            <person name="Hainaut M."/>
            <person name="Harispe M.L."/>
            <person name="Henrissat B."/>
            <person name="Hilden K.S."/>
            <person name="Hope R."/>
            <person name="Hossain A."/>
            <person name="Karabika E."/>
            <person name="Karaffa L."/>
            <person name="Karanyi Z."/>
            <person name="Krasevec N."/>
            <person name="Kuo A."/>
            <person name="Kusch H."/>
            <person name="LaButti K."/>
            <person name="Lagendijk E.L."/>
            <person name="Lapidus A."/>
            <person name="Levasseur A."/>
            <person name="Lindquist E."/>
            <person name="Lipzen A."/>
            <person name="Logrieco A.F."/>
            <person name="MacCabe A."/>
            <person name="Maekelae M.R."/>
            <person name="Malavazi I."/>
            <person name="Melin P."/>
            <person name="Meyer V."/>
            <person name="Mielnichuk N."/>
            <person name="Miskei M."/>
            <person name="Molnar A.P."/>
            <person name="Mule G."/>
            <person name="Ngan C.Y."/>
            <person name="Orejas M."/>
            <person name="Orosz E."/>
            <person name="Ouedraogo J.P."/>
            <person name="Overkamp K.M."/>
            <person name="Park H.-S."/>
            <person name="Perrone G."/>
            <person name="Piumi F."/>
            <person name="Punt P.J."/>
            <person name="Ram A.F."/>
            <person name="Ramon A."/>
            <person name="Rauscher S."/>
            <person name="Record E."/>
            <person name="Riano-Pachon D.M."/>
            <person name="Robert V."/>
            <person name="Roehrig J."/>
            <person name="Ruller R."/>
            <person name="Salamov A."/>
            <person name="Salih N.S."/>
            <person name="Samson R.A."/>
            <person name="Sandor E."/>
            <person name="Sanguinetti M."/>
            <person name="Schuetze T."/>
            <person name="Sepcic K."/>
            <person name="Shelest E."/>
            <person name="Sherlock G."/>
            <person name="Sophianopoulou V."/>
            <person name="Squina F.M."/>
            <person name="Sun H."/>
            <person name="Susca A."/>
            <person name="Todd R.B."/>
            <person name="Tsang A."/>
            <person name="Unkles S.E."/>
            <person name="van de Wiele N."/>
            <person name="van Rossen-Uffink D."/>
            <person name="Oliveira J.V."/>
            <person name="Vesth T.C."/>
            <person name="Visser J."/>
            <person name="Yu J.-H."/>
            <person name="Zhou M."/>
            <person name="Andersen M.R."/>
            <person name="Archer D.B."/>
            <person name="Baker S.E."/>
            <person name="Benoit I."/>
            <person name="Brakhage A.A."/>
            <person name="Braus G.H."/>
            <person name="Fischer R."/>
            <person name="Frisvad J.C."/>
            <person name="Goldman G.H."/>
            <person name="Houbraken J."/>
            <person name="Oakley B."/>
            <person name="Pocsi I."/>
            <person name="Scazzocchio C."/>
            <person name="Seiboth B."/>
            <person name="vanKuyk P.A."/>
            <person name="Wortman J."/>
            <person name="Dyer P.S."/>
            <person name="Grigoriev I.V."/>
        </authorList>
    </citation>
    <scope>NUCLEOTIDE SEQUENCE [LARGE SCALE GENOMIC DNA]</scope>
    <source>
        <strain evidence="3">CBS 583.65</strain>
    </source>
</reference>
<gene>
    <name evidence="2" type="ORF">ASPVEDRAFT_83296</name>
</gene>
<feature type="region of interest" description="Disordered" evidence="1">
    <location>
        <begin position="1"/>
        <end position="59"/>
    </location>
</feature>
<evidence type="ECO:0000313" key="3">
    <source>
        <dbReference type="Proteomes" id="UP000184073"/>
    </source>
</evidence>
<dbReference type="AlphaFoldDB" id="A0A1L9PJR6"/>
<dbReference type="GeneID" id="63732866"/>
<dbReference type="CDD" id="cd14688">
    <property type="entry name" value="bZIP_YAP"/>
    <property type="match status" value="1"/>
</dbReference>
<dbReference type="VEuPathDB" id="FungiDB:ASPVEDRAFT_83296"/>
<sequence length="476" mass="53184">MDPQHVAGQRRTAGAHVPRIAPAEARGDAVAAIDPTDKEKLRRARKRATDRQSQRDHRERQRIYIRQLEETVQSYKDAFSGDGCNDVGALLKEQERLRTKCKSLEETLSRIGKMASSLQDSDHVYRSEQDARGSSTINPAQINAPTSQSPAAGADYHAPGQLHEPQSGNDQELPASSDAGRPVSDICKLPAHGMDYFGLCCDDAAALDTTMPLVHQVDTAEVLNLNAGDAAVQLTDGPATSLPIVPASDLSMGSPLGFEPAISADLGWVPPTHPSPPKMSQGTGRWDEILLSMVDEARLQHVRGQFNADEPSLQSLLSDKSRDVLAYRLFHHICSDRSIPLHLMLSIFWVQYLLLRWYVLGTEADFLRIPEFMRPTDLERRIQHRFCIGMLVWPDLRRALIRDSHTTDPERIGIEALEHMSRTSCTWSPTVQGCSDLIGSTDVLSIIERQSQRMEMWKVDCRFKEKYLQFADCWLG</sequence>
<evidence type="ECO:0000256" key="1">
    <source>
        <dbReference type="SAM" id="MobiDB-lite"/>
    </source>
</evidence>
<evidence type="ECO:0000313" key="2">
    <source>
        <dbReference type="EMBL" id="OJJ01768.1"/>
    </source>
</evidence>
<feature type="region of interest" description="Disordered" evidence="1">
    <location>
        <begin position="115"/>
        <end position="180"/>
    </location>
</feature>
<feature type="compositionally biased region" description="Basic and acidic residues" evidence="1">
    <location>
        <begin position="47"/>
        <end position="59"/>
    </location>
</feature>
<accession>A0A1L9PJR6</accession>
<dbReference type="Pfam" id="PF11905">
    <property type="entry name" value="DUF3425"/>
    <property type="match status" value="1"/>
</dbReference>
<dbReference type="OrthoDB" id="4482465at2759"/>
<dbReference type="PANTHER" id="PTHR37012">
    <property type="entry name" value="B-ZIP TRANSCRIPTION FACTOR (EUROFUNG)-RELATED"/>
    <property type="match status" value="1"/>
</dbReference>
<protein>
    <recommendedName>
        <fullName evidence="4">BZIP domain-containing protein</fullName>
    </recommendedName>
</protein>
<keyword evidence="3" id="KW-1185">Reference proteome</keyword>
<dbReference type="PANTHER" id="PTHR37012:SF7">
    <property type="entry name" value="B-ZIP TRANSCRIPTION FACTOR (EUROFUNG)-RELATED"/>
    <property type="match status" value="1"/>
</dbReference>
<organism evidence="2 3">
    <name type="scientific">Aspergillus versicolor CBS 583.65</name>
    <dbReference type="NCBI Taxonomy" id="1036611"/>
    <lineage>
        <taxon>Eukaryota</taxon>
        <taxon>Fungi</taxon>
        <taxon>Dikarya</taxon>
        <taxon>Ascomycota</taxon>
        <taxon>Pezizomycotina</taxon>
        <taxon>Eurotiomycetes</taxon>
        <taxon>Eurotiomycetidae</taxon>
        <taxon>Eurotiales</taxon>
        <taxon>Aspergillaceae</taxon>
        <taxon>Aspergillus</taxon>
        <taxon>Aspergillus subgen. Nidulantes</taxon>
    </lineage>
</organism>
<feature type="compositionally biased region" description="Polar residues" evidence="1">
    <location>
        <begin position="132"/>
        <end position="150"/>
    </location>
</feature>
<proteinExistence type="predicted"/>
<dbReference type="RefSeq" id="XP_040667530.1">
    <property type="nucleotide sequence ID" value="XM_040817355.1"/>
</dbReference>
<dbReference type="Gene3D" id="1.20.5.170">
    <property type="match status" value="1"/>
</dbReference>
<dbReference type="EMBL" id="KV878128">
    <property type="protein sequence ID" value="OJJ01768.1"/>
    <property type="molecule type" value="Genomic_DNA"/>
</dbReference>
<dbReference type="InterPro" id="IPR021833">
    <property type="entry name" value="DUF3425"/>
</dbReference>
<dbReference type="Proteomes" id="UP000184073">
    <property type="component" value="Unassembled WGS sequence"/>
</dbReference>
<evidence type="ECO:0008006" key="4">
    <source>
        <dbReference type="Google" id="ProtNLM"/>
    </source>
</evidence>
<name>A0A1L9PJR6_ASPVE</name>